<feature type="transmembrane region" description="Helical" evidence="8">
    <location>
        <begin position="130"/>
        <end position="147"/>
    </location>
</feature>
<dbReference type="NCBIfam" id="TIGR00688">
    <property type="entry name" value="rarD"/>
    <property type="match status" value="1"/>
</dbReference>
<comment type="subcellular location">
    <subcellularLocation>
        <location evidence="1">Cell membrane</location>
        <topology evidence="1">Multi-pass membrane protein</topology>
    </subcellularLocation>
</comment>
<gene>
    <name evidence="10" type="primary">rarD</name>
    <name evidence="10" type="ORF">KTQ36_10670</name>
</gene>
<feature type="domain" description="EamA" evidence="9">
    <location>
        <begin position="151"/>
        <end position="284"/>
    </location>
</feature>
<name>A0ABS6V855_9SPHN</name>
<keyword evidence="3" id="KW-0813">Transport</keyword>
<evidence type="ECO:0000313" key="10">
    <source>
        <dbReference type="EMBL" id="MBW0145753.1"/>
    </source>
</evidence>
<dbReference type="InterPro" id="IPR000620">
    <property type="entry name" value="EamA_dom"/>
</dbReference>
<dbReference type="InterPro" id="IPR050638">
    <property type="entry name" value="AA-Vitamin_Transporters"/>
</dbReference>
<evidence type="ECO:0000313" key="11">
    <source>
        <dbReference type="Proteomes" id="UP000698028"/>
    </source>
</evidence>
<feature type="transmembrane region" description="Helical" evidence="8">
    <location>
        <begin position="106"/>
        <end position="123"/>
    </location>
</feature>
<keyword evidence="5 8" id="KW-0812">Transmembrane</keyword>
<accession>A0ABS6V855</accession>
<protein>
    <submittedName>
        <fullName evidence="10">EamA family transporter RarD</fullName>
    </submittedName>
</protein>
<feature type="transmembrane region" description="Helical" evidence="8">
    <location>
        <begin position="74"/>
        <end position="94"/>
    </location>
</feature>
<comment type="caution">
    <text evidence="10">The sequence shown here is derived from an EMBL/GenBank/DDBJ whole genome shotgun (WGS) entry which is preliminary data.</text>
</comment>
<dbReference type="PANTHER" id="PTHR32322">
    <property type="entry name" value="INNER MEMBRANE TRANSPORTER"/>
    <property type="match status" value="1"/>
</dbReference>
<evidence type="ECO:0000256" key="7">
    <source>
        <dbReference type="ARBA" id="ARBA00023136"/>
    </source>
</evidence>
<dbReference type="InterPro" id="IPR004626">
    <property type="entry name" value="RarD"/>
</dbReference>
<evidence type="ECO:0000256" key="1">
    <source>
        <dbReference type="ARBA" id="ARBA00004651"/>
    </source>
</evidence>
<sequence>MTSPDPSRRIGYACALAAFGLWGVIPLFFKALIPVESMHIVSFRVVIAVPTLALLIWGMSRWHEVKAALSNRRVMLTLLASAVLIAINWVIYVVGVNGGRVLATSLGYYLNPLFNILIGRFLLAERLNRLQWAALGIAAVGVAALAFGALGDLWITLSLAFSFAFYGYLRKQVAVGSAPGLFVETVLLSPLFLLWLALYKDPAMPLFGPSDLHMWLLLASGAVTALPLLLFTEGARRLPYSTVGILQFIAPTIQFFLGVLLFGEAFTPVRMFAFAAIWLAMILYIGGLVREDRRAS</sequence>
<dbReference type="Pfam" id="PF00892">
    <property type="entry name" value="EamA"/>
    <property type="match status" value="2"/>
</dbReference>
<organism evidence="10 11">
    <name type="scientific">Sphingomicrobium clamense</name>
    <dbReference type="NCBI Taxonomy" id="2851013"/>
    <lineage>
        <taxon>Bacteria</taxon>
        <taxon>Pseudomonadati</taxon>
        <taxon>Pseudomonadota</taxon>
        <taxon>Alphaproteobacteria</taxon>
        <taxon>Sphingomonadales</taxon>
        <taxon>Sphingomonadaceae</taxon>
        <taxon>Sphingomicrobium</taxon>
    </lineage>
</organism>
<keyword evidence="11" id="KW-1185">Reference proteome</keyword>
<evidence type="ECO:0000256" key="6">
    <source>
        <dbReference type="ARBA" id="ARBA00022989"/>
    </source>
</evidence>
<keyword evidence="7 8" id="KW-0472">Membrane</keyword>
<dbReference type="EMBL" id="JAHVAH010000001">
    <property type="protein sequence ID" value="MBW0145753.1"/>
    <property type="molecule type" value="Genomic_DNA"/>
</dbReference>
<keyword evidence="4" id="KW-1003">Cell membrane</keyword>
<keyword evidence="6 8" id="KW-1133">Transmembrane helix</keyword>
<dbReference type="PANTHER" id="PTHR32322:SF2">
    <property type="entry name" value="EAMA DOMAIN-CONTAINING PROTEIN"/>
    <property type="match status" value="1"/>
</dbReference>
<evidence type="ECO:0000256" key="4">
    <source>
        <dbReference type="ARBA" id="ARBA00022475"/>
    </source>
</evidence>
<comment type="similarity">
    <text evidence="2">Belongs to the EamA transporter family.</text>
</comment>
<feature type="transmembrane region" description="Helical" evidence="8">
    <location>
        <begin position="181"/>
        <end position="200"/>
    </location>
</feature>
<evidence type="ECO:0000256" key="2">
    <source>
        <dbReference type="ARBA" id="ARBA00007362"/>
    </source>
</evidence>
<evidence type="ECO:0000259" key="9">
    <source>
        <dbReference type="Pfam" id="PF00892"/>
    </source>
</evidence>
<evidence type="ECO:0000256" key="5">
    <source>
        <dbReference type="ARBA" id="ARBA00022692"/>
    </source>
</evidence>
<proteinExistence type="inferred from homology"/>
<evidence type="ECO:0000256" key="3">
    <source>
        <dbReference type="ARBA" id="ARBA00022448"/>
    </source>
</evidence>
<feature type="transmembrane region" description="Helical" evidence="8">
    <location>
        <begin position="243"/>
        <end position="263"/>
    </location>
</feature>
<feature type="transmembrane region" description="Helical" evidence="8">
    <location>
        <begin position="153"/>
        <end position="169"/>
    </location>
</feature>
<feature type="transmembrane region" description="Helical" evidence="8">
    <location>
        <begin position="212"/>
        <end position="231"/>
    </location>
</feature>
<feature type="domain" description="EamA" evidence="9">
    <location>
        <begin position="10"/>
        <end position="145"/>
    </location>
</feature>
<feature type="transmembrane region" description="Helical" evidence="8">
    <location>
        <begin position="269"/>
        <end position="289"/>
    </location>
</feature>
<reference evidence="10 11" key="1">
    <citation type="submission" date="2021-07" db="EMBL/GenBank/DDBJ databases">
        <title>The draft genome sequence of Sphingomicrobium sp. B8.</title>
        <authorList>
            <person name="Mu L."/>
        </authorList>
    </citation>
    <scope>NUCLEOTIDE SEQUENCE [LARGE SCALE GENOMIC DNA]</scope>
    <source>
        <strain evidence="10 11">B8</strain>
    </source>
</reference>
<dbReference type="Proteomes" id="UP000698028">
    <property type="component" value="Unassembled WGS sequence"/>
</dbReference>
<feature type="transmembrane region" description="Helical" evidence="8">
    <location>
        <begin position="41"/>
        <end position="62"/>
    </location>
</feature>
<feature type="transmembrane region" description="Helical" evidence="8">
    <location>
        <begin position="12"/>
        <end position="29"/>
    </location>
</feature>
<evidence type="ECO:0000256" key="8">
    <source>
        <dbReference type="SAM" id="Phobius"/>
    </source>
</evidence>